<dbReference type="RefSeq" id="WP_053177039.1">
    <property type="nucleotide sequence ID" value="NZ_LGUV01000375.1"/>
</dbReference>
<reference evidence="2" key="1">
    <citation type="submission" date="2015-07" db="EMBL/GenBank/DDBJ databases">
        <authorList>
            <consortium name="Consortium for Microbial Forensics and Genomics (microFORGE)"/>
            <person name="Knight B.M."/>
            <person name="Roberts D.P."/>
            <person name="Lin D."/>
            <person name="Hari K."/>
            <person name="Fletcher J."/>
            <person name="Melcher U."/>
            <person name="Blagden T."/>
            <person name="Winegar R.A."/>
        </authorList>
    </citation>
    <scope>NUCLEOTIDE SEQUENCE [LARGE SCALE GENOMIC DNA]</scope>
    <source>
        <strain evidence="2">NRRL B-1447</strain>
    </source>
</reference>
<evidence type="ECO:0000313" key="1">
    <source>
        <dbReference type="EMBL" id="KOG44868.1"/>
    </source>
</evidence>
<dbReference type="PATRIC" id="fig|1961.12.peg.7454"/>
<protein>
    <submittedName>
        <fullName evidence="1">Uncharacterized protein</fullName>
    </submittedName>
</protein>
<accession>A0A0L8M3A6</accession>
<gene>
    <name evidence="1" type="ORF">ADK75_33840</name>
</gene>
<organism evidence="1 2">
    <name type="scientific">Streptomyces virginiae</name>
    <name type="common">Streptomyces cinnamonensis</name>
    <dbReference type="NCBI Taxonomy" id="1961"/>
    <lineage>
        <taxon>Bacteria</taxon>
        <taxon>Bacillati</taxon>
        <taxon>Actinomycetota</taxon>
        <taxon>Actinomycetes</taxon>
        <taxon>Kitasatosporales</taxon>
        <taxon>Streptomycetaceae</taxon>
        <taxon>Streptomyces</taxon>
    </lineage>
</organism>
<dbReference type="Proteomes" id="UP000037084">
    <property type="component" value="Unassembled WGS sequence"/>
</dbReference>
<proteinExistence type="predicted"/>
<comment type="caution">
    <text evidence="1">The sequence shown here is derived from an EMBL/GenBank/DDBJ whole genome shotgun (WGS) entry which is preliminary data.</text>
</comment>
<name>A0A0L8M3A6_STRVG</name>
<dbReference type="OrthoDB" id="4321831at2"/>
<evidence type="ECO:0000313" key="2">
    <source>
        <dbReference type="Proteomes" id="UP000037084"/>
    </source>
</evidence>
<dbReference type="AlphaFoldDB" id="A0A0L8M3A6"/>
<dbReference type="EMBL" id="LGUV01000375">
    <property type="protein sequence ID" value="KOG44868.1"/>
    <property type="molecule type" value="Genomic_DNA"/>
</dbReference>
<sequence length="243" mass="25702">MHAAEENRPELDPVSVLNAKRTLLQLLGRAGISADDAEGLIALVEAGALAGACEEVGALGGSVPGDKGEPYESGWLDGARTVTDELGAIAERVLRHTVDPDGPSAASAPRPPVGRVEVEQAKAAVTPLYLTFTAASDLDPEVTEEVLRAVLATMTPRQRARYAGRLADFAAAHRARLERLYVEYGPGSPTAIHSRYSLLHSATSVAVLERLTAPATALREEWDAAELPPAWLDGPMRAWDAVG</sequence>